<protein>
    <submittedName>
        <fullName evidence="2">RING-type domain-containing protein</fullName>
    </submittedName>
</protein>
<name>A0AC34QM50_9BILA</name>
<dbReference type="WBParaSite" id="JU765_v2.g17634.t2">
    <property type="protein sequence ID" value="JU765_v2.g17634.t2"/>
    <property type="gene ID" value="JU765_v2.g17634"/>
</dbReference>
<evidence type="ECO:0000313" key="1">
    <source>
        <dbReference type="Proteomes" id="UP000887576"/>
    </source>
</evidence>
<accession>A0AC34QM50</accession>
<dbReference type="Proteomes" id="UP000887576">
    <property type="component" value="Unplaced"/>
</dbReference>
<sequence>MKFEAIHREPPLCPIPECGTVLEDDEKDTCEVCHASTDGDKLLSTICCNTSVCQNCYIQAWEKSKEPKVSGEVRCPKDDCFDKKKGGSSKNKVERENAKQKSSSKKQVSTPALSKCKGAPDCQRVALRNFPSEQECEHEVCLQCLDRMIADCQVSGEFISFTHK</sequence>
<organism evidence="1 2">
    <name type="scientific">Panagrolaimus sp. JU765</name>
    <dbReference type="NCBI Taxonomy" id="591449"/>
    <lineage>
        <taxon>Eukaryota</taxon>
        <taxon>Metazoa</taxon>
        <taxon>Ecdysozoa</taxon>
        <taxon>Nematoda</taxon>
        <taxon>Chromadorea</taxon>
        <taxon>Rhabditida</taxon>
        <taxon>Tylenchina</taxon>
        <taxon>Panagrolaimomorpha</taxon>
        <taxon>Panagrolaimoidea</taxon>
        <taxon>Panagrolaimidae</taxon>
        <taxon>Panagrolaimus</taxon>
    </lineage>
</organism>
<reference evidence="2" key="1">
    <citation type="submission" date="2022-11" db="UniProtKB">
        <authorList>
            <consortium name="WormBaseParasite"/>
        </authorList>
    </citation>
    <scope>IDENTIFICATION</scope>
</reference>
<proteinExistence type="predicted"/>
<evidence type="ECO:0000313" key="2">
    <source>
        <dbReference type="WBParaSite" id="JU765_v2.g17634.t2"/>
    </source>
</evidence>